<dbReference type="EMBL" id="JBHULD010000014">
    <property type="protein sequence ID" value="MFD2554767.1"/>
    <property type="molecule type" value="Genomic_DNA"/>
</dbReference>
<keyword evidence="2" id="KW-0540">Nuclease</keyword>
<evidence type="ECO:0000259" key="1">
    <source>
        <dbReference type="SMART" id="SM00507"/>
    </source>
</evidence>
<dbReference type="GO" id="GO:0004519">
    <property type="term" value="F:endonuclease activity"/>
    <property type="evidence" value="ECO:0007669"/>
    <property type="project" value="UniProtKB-KW"/>
</dbReference>
<evidence type="ECO:0000313" key="2">
    <source>
        <dbReference type="EMBL" id="MFD2554767.1"/>
    </source>
</evidence>
<reference evidence="3" key="1">
    <citation type="journal article" date="2019" name="Int. J. Syst. Evol. Microbiol.">
        <title>The Global Catalogue of Microorganisms (GCM) 10K type strain sequencing project: providing services to taxonomists for standard genome sequencing and annotation.</title>
        <authorList>
            <consortium name="The Broad Institute Genomics Platform"/>
            <consortium name="The Broad Institute Genome Sequencing Center for Infectious Disease"/>
            <person name="Wu L."/>
            <person name="Ma J."/>
        </authorList>
    </citation>
    <scope>NUCLEOTIDE SEQUENCE [LARGE SCALE GENOMIC DNA]</scope>
    <source>
        <strain evidence="3">KCTC 52298</strain>
    </source>
</reference>
<gene>
    <name evidence="2" type="ORF">ACFSQW_10225</name>
</gene>
<dbReference type="RefSeq" id="WP_210353157.1">
    <property type="nucleotide sequence ID" value="NZ_JAEQMU010000001.1"/>
</dbReference>
<keyword evidence="3" id="KW-1185">Reference proteome</keyword>
<comment type="caution">
    <text evidence="2">The sequence shown here is derived from an EMBL/GenBank/DDBJ whole genome shotgun (WGS) entry which is preliminary data.</text>
</comment>
<organism evidence="2 3">
    <name type="scientific">Sphingobacterium tabacisoli</name>
    <dbReference type="NCBI Taxonomy" id="2044855"/>
    <lineage>
        <taxon>Bacteria</taxon>
        <taxon>Pseudomonadati</taxon>
        <taxon>Bacteroidota</taxon>
        <taxon>Sphingobacteriia</taxon>
        <taxon>Sphingobacteriales</taxon>
        <taxon>Sphingobacteriaceae</taxon>
        <taxon>Sphingobacterium</taxon>
    </lineage>
</organism>
<sequence>MSARKDLYHYISNNGLRIYSTEELRAVGKISEWARVLRQLKQDAIIDYENDVNGYNIILINELISKSVRDGLSSKDKYRIRHRDGHRCQSCGKGVSDNVKLHVDHKIPLDWGGGNDDSNLWTLCNECNLAKRNFFKDDFDPEVMRLVYNQINGYNRLKVLFENSPNKKFPPSILQGIAGIRDWTRTIRAIKNKLKLNIVWIRKEDNYPDGYYVYIAN</sequence>
<protein>
    <submittedName>
        <fullName evidence="2">HNH endonuclease</fullName>
    </submittedName>
</protein>
<keyword evidence="2" id="KW-0255">Endonuclease</keyword>
<dbReference type="InterPro" id="IPR003615">
    <property type="entry name" value="HNH_nuc"/>
</dbReference>
<name>A0ABW5L0M8_9SPHI</name>
<dbReference type="Proteomes" id="UP001597440">
    <property type="component" value="Unassembled WGS sequence"/>
</dbReference>
<dbReference type="Gene3D" id="1.10.30.50">
    <property type="match status" value="1"/>
</dbReference>
<evidence type="ECO:0000313" key="3">
    <source>
        <dbReference type="Proteomes" id="UP001597440"/>
    </source>
</evidence>
<dbReference type="CDD" id="cd00085">
    <property type="entry name" value="HNHc"/>
    <property type="match status" value="1"/>
</dbReference>
<dbReference type="Pfam" id="PF01844">
    <property type="entry name" value="HNH"/>
    <property type="match status" value="1"/>
</dbReference>
<keyword evidence="2" id="KW-0378">Hydrolase</keyword>
<dbReference type="InterPro" id="IPR002711">
    <property type="entry name" value="HNH"/>
</dbReference>
<accession>A0ABW5L0M8</accession>
<dbReference type="SMART" id="SM00507">
    <property type="entry name" value="HNHc"/>
    <property type="match status" value="1"/>
</dbReference>
<proteinExistence type="predicted"/>
<feature type="domain" description="HNH nuclease" evidence="1">
    <location>
        <begin position="75"/>
        <end position="129"/>
    </location>
</feature>